<feature type="chain" id="PRO_5039920429" description="EMI domain-containing protein" evidence="3">
    <location>
        <begin position="21"/>
        <end position="210"/>
    </location>
</feature>
<name>A0A9J6C093_POLVA</name>
<dbReference type="InterPro" id="IPR011489">
    <property type="entry name" value="EMI_domain"/>
</dbReference>
<feature type="signal peptide" evidence="3">
    <location>
        <begin position="1"/>
        <end position="20"/>
    </location>
</feature>
<keyword evidence="2" id="KW-1015">Disulfide bond</keyword>
<reference evidence="5" key="1">
    <citation type="submission" date="2021-03" db="EMBL/GenBank/DDBJ databases">
        <title>Chromosome level genome of the anhydrobiotic midge Polypedilum vanderplanki.</title>
        <authorList>
            <person name="Yoshida Y."/>
            <person name="Kikawada T."/>
            <person name="Gusev O."/>
        </authorList>
    </citation>
    <scope>NUCLEOTIDE SEQUENCE</scope>
    <source>
        <strain evidence="5">NIAS01</strain>
        <tissue evidence="5">Whole body or cell culture</tissue>
    </source>
</reference>
<dbReference type="Pfam" id="PF07546">
    <property type="entry name" value="EMI"/>
    <property type="match status" value="1"/>
</dbReference>
<evidence type="ECO:0000313" key="5">
    <source>
        <dbReference type="EMBL" id="KAG5675227.1"/>
    </source>
</evidence>
<dbReference type="Proteomes" id="UP001107558">
    <property type="component" value="Chromosome 2"/>
</dbReference>
<keyword evidence="6" id="KW-1185">Reference proteome</keyword>
<dbReference type="EMBL" id="JADBJN010000002">
    <property type="protein sequence ID" value="KAG5675227.1"/>
    <property type="molecule type" value="Genomic_DNA"/>
</dbReference>
<gene>
    <name evidence="5" type="ORF">PVAND_005151</name>
</gene>
<dbReference type="OrthoDB" id="18487at2759"/>
<feature type="domain" description="EMI" evidence="4">
    <location>
        <begin position="27"/>
        <end position="109"/>
    </location>
</feature>
<dbReference type="PROSITE" id="PS51041">
    <property type="entry name" value="EMI"/>
    <property type="match status" value="1"/>
</dbReference>
<organism evidence="5 6">
    <name type="scientific">Polypedilum vanderplanki</name>
    <name type="common">Sleeping chironomid midge</name>
    <dbReference type="NCBI Taxonomy" id="319348"/>
    <lineage>
        <taxon>Eukaryota</taxon>
        <taxon>Metazoa</taxon>
        <taxon>Ecdysozoa</taxon>
        <taxon>Arthropoda</taxon>
        <taxon>Hexapoda</taxon>
        <taxon>Insecta</taxon>
        <taxon>Pterygota</taxon>
        <taxon>Neoptera</taxon>
        <taxon>Endopterygota</taxon>
        <taxon>Diptera</taxon>
        <taxon>Nematocera</taxon>
        <taxon>Chironomoidea</taxon>
        <taxon>Chironomidae</taxon>
        <taxon>Chironominae</taxon>
        <taxon>Polypedilum</taxon>
        <taxon>Polypedilum</taxon>
    </lineage>
</organism>
<protein>
    <recommendedName>
        <fullName evidence="4">EMI domain-containing protein</fullName>
    </recommendedName>
</protein>
<keyword evidence="1 3" id="KW-0732">Signal</keyword>
<evidence type="ECO:0000313" key="6">
    <source>
        <dbReference type="Proteomes" id="UP001107558"/>
    </source>
</evidence>
<proteinExistence type="predicted"/>
<evidence type="ECO:0000259" key="4">
    <source>
        <dbReference type="PROSITE" id="PS51041"/>
    </source>
</evidence>
<comment type="caution">
    <text evidence="5">The sequence shown here is derived from an EMBL/GenBank/DDBJ whole genome shotgun (WGS) entry which is preliminary data.</text>
</comment>
<accession>A0A9J6C093</accession>
<dbReference type="AlphaFoldDB" id="A0A9J6C093"/>
<evidence type="ECO:0000256" key="3">
    <source>
        <dbReference type="SAM" id="SignalP"/>
    </source>
</evidence>
<evidence type="ECO:0000256" key="2">
    <source>
        <dbReference type="ARBA" id="ARBA00023157"/>
    </source>
</evidence>
<sequence length="210" mass="24410">MNVNKLSIILCILLWTYALCSTVELSGDHICHKQENYTETMNSTKSEPIQVRKNFWCIEKIRCSEMQSEFKEVVRVEVKFEEVTRSRVIKFCCPGYEEFETDGKKLCISNDTITTTTQINSFRKDKKTINNSQLSTEKKSISKLFGSEYEIKLPPSKIVHEPLPIPPLRPSLRKHKSVTFDESIDEVDEFNRRRTRSLPDATTCHVNKLQ</sequence>
<evidence type="ECO:0000256" key="1">
    <source>
        <dbReference type="ARBA" id="ARBA00022729"/>
    </source>
</evidence>